<keyword evidence="3" id="KW-0677">Repeat</keyword>
<accession>A0A8K0NSH9</accession>
<dbReference type="SMART" id="SM00386">
    <property type="entry name" value="HAT"/>
    <property type="match status" value="1"/>
</dbReference>
<evidence type="ECO:0000313" key="8">
    <source>
        <dbReference type="Proteomes" id="UP000812966"/>
    </source>
</evidence>
<gene>
    <name evidence="7" type="ORF">FFLO_01314</name>
</gene>
<dbReference type="EMBL" id="JABELV010000018">
    <property type="protein sequence ID" value="KAG7566935.1"/>
    <property type="molecule type" value="Genomic_DNA"/>
</dbReference>
<dbReference type="PANTHER" id="PTHR13471:SF0">
    <property type="entry name" value="NUCLEAR EXOSOME REGULATOR NRDE2"/>
    <property type="match status" value="1"/>
</dbReference>
<dbReference type="PROSITE" id="PS50174">
    <property type="entry name" value="G_PATCH"/>
    <property type="match status" value="1"/>
</dbReference>
<dbReference type="InterPro" id="IPR000467">
    <property type="entry name" value="G_patch_dom"/>
</dbReference>
<dbReference type="InterPro" id="IPR011990">
    <property type="entry name" value="TPR-like_helical_dom_sf"/>
</dbReference>
<feature type="compositionally biased region" description="Basic and acidic residues" evidence="5">
    <location>
        <begin position="195"/>
        <end position="208"/>
    </location>
</feature>
<evidence type="ECO:0000256" key="2">
    <source>
        <dbReference type="ARBA" id="ARBA00009265"/>
    </source>
</evidence>
<dbReference type="SUPFAM" id="SSF48452">
    <property type="entry name" value="TPR-like"/>
    <property type="match status" value="1"/>
</dbReference>
<dbReference type="Pfam" id="PF23240">
    <property type="entry name" value="HAT_PRP39_N"/>
    <property type="match status" value="1"/>
</dbReference>
<proteinExistence type="inferred from homology"/>
<comment type="caution">
    <text evidence="7">The sequence shown here is derived from an EMBL/GenBank/DDBJ whole genome shotgun (WGS) entry which is preliminary data.</text>
</comment>
<feature type="compositionally biased region" description="Basic and acidic residues" evidence="5">
    <location>
        <begin position="331"/>
        <end position="350"/>
    </location>
</feature>
<feature type="compositionally biased region" description="Basic and acidic residues" evidence="5">
    <location>
        <begin position="57"/>
        <end position="95"/>
    </location>
</feature>
<dbReference type="GO" id="GO:0003676">
    <property type="term" value="F:nucleic acid binding"/>
    <property type="evidence" value="ECO:0007669"/>
    <property type="project" value="InterPro"/>
</dbReference>
<dbReference type="Pfam" id="PF08424">
    <property type="entry name" value="NRDE-2"/>
    <property type="match status" value="1"/>
</dbReference>
<keyword evidence="4" id="KW-0539">Nucleus</keyword>
<feature type="domain" description="G-patch" evidence="6">
    <location>
        <begin position="498"/>
        <end position="546"/>
    </location>
</feature>
<feature type="region of interest" description="Disordered" evidence="5">
    <location>
        <begin position="399"/>
        <end position="429"/>
    </location>
</feature>
<evidence type="ECO:0000259" key="6">
    <source>
        <dbReference type="PROSITE" id="PS50174"/>
    </source>
</evidence>
<feature type="compositionally biased region" description="Basic and acidic residues" evidence="5">
    <location>
        <begin position="165"/>
        <end position="185"/>
    </location>
</feature>
<dbReference type="InterPro" id="IPR013633">
    <property type="entry name" value="NRDE-2"/>
</dbReference>
<sequence>MSIPSFSSFPQRNPPKPAAAPSPASSFPGRTSLSLGNDESSIAVAGPSFSSFPRRPSKLEGTESEPSHESTQEGVVKARADSWSRPKEKDKERDRDKKRRVRDHSDRDRVLDRDLEHRRHHRDGNDDNEIENVGNRHESRSSKSKSKSDEKSRKRSRSRSRSRDRHHDRYSLKRDRDKDRDRHSTQPDGLKSKHASTEGEDKLALDPKEFYMDTKGDEDILRFGPQRGMRYIPVGRGRIVGLSEAYRLDLREVGGGRGVPVSLKSDSTDEMARGSLLLPINGPSLRLKYSRNASDASKEVDMQEDFISVGKPKRKPLPVEQAKDRVEAYWEEEAGRRDENGSSESEREGEPEGEVDMDVELEETEEDRRRRRIVDFERRLKEHPEDIASWIAYSQLHLSGSSSSSSSAKNERKDKKTRPEQVSTSKRAEAEIATEILSKAFRASEQNKSDPRLHSAFFKLVQLFWPAERVTASWKAVLRELTERKCQGDEAGLMSLWLEFIAWREGRGLGSHKGRSGTGGVDDVIEVYVECIEVMNGTRGVGGDNDRFLEENLVYLLLRCCLLLKHAGYIERATATIQAMLELSFFKPAHLRRSLFHDPREWQARLMQDLEAFWDSEHARIGETSAAGWSAWKRDEEPDLQSLAADGTQETPSRSESADPYEHWFQDEMSAEKRQSRPARALDLAEDDEDPYRTILFSDIKPLLFVIQDQDVKLQFAFAAINLLGVPLVPPGVGSDSPFYTDPHLSWSLDVQPGHLWPTVMSRDDPLMIEGSPSATKLGRGVFNCPMKAWAADQETVCGDVQPWFSTLDKGITAQCDLTLVGNVLRQLQTVVLEPAFKTAYLAIESLRNRKGATKAAKTLIASDQRNLELYASYARVLRQQNKIKEARQVYAMGIQTMTSNADGADADVRHHLLLEWAQMEYLAGENQKSLTVLLLVSNDSEQVALEHLDRAAPAVAILKARNAFARIDPDDHSWTKLRYLFRTQQEPFDRVFQDLQLDVQLLPSNSPQQEQLGQFACQLAWTHRLRHYLAPTVMRPFLEGLILVYPNNTLFLSLYLANESSSQVYGRVHRMIEDSILNSSESSATAFLWAAWAESRSGRGDFWSASSAAAERVRHVFDKALDVAGNARRSLAIWKAYIEFEAKQGRSDAAKQLCYRALGEIGTAKELYMLPFSPILRPYFSEKELQDWAEVMVEKGIRVRLPFEQYWRAVGTDDYLDGDDGGDPMKEEDRVFDFLQERKTLMPY</sequence>
<evidence type="ECO:0000313" key="7">
    <source>
        <dbReference type="EMBL" id="KAG7566935.1"/>
    </source>
</evidence>
<reference evidence="7" key="1">
    <citation type="submission" date="2020-04" db="EMBL/GenBank/DDBJ databases">
        <title>Analysis of mating type loci in Filobasidium floriforme.</title>
        <authorList>
            <person name="Nowrousian M."/>
        </authorList>
    </citation>
    <scope>NUCLEOTIDE SEQUENCE</scope>
    <source>
        <strain evidence="7">CBS 6242</strain>
    </source>
</reference>
<evidence type="ECO:0000256" key="1">
    <source>
        <dbReference type="ARBA" id="ARBA00004123"/>
    </source>
</evidence>
<dbReference type="Proteomes" id="UP000812966">
    <property type="component" value="Unassembled WGS sequence"/>
</dbReference>
<dbReference type="GO" id="GO:0071013">
    <property type="term" value="C:catalytic step 2 spliceosome"/>
    <property type="evidence" value="ECO:0007669"/>
    <property type="project" value="TreeGrafter"/>
</dbReference>
<dbReference type="PANTHER" id="PTHR13471">
    <property type="entry name" value="TETRATRICOPEPTIDE-LIKE HELICAL"/>
    <property type="match status" value="1"/>
</dbReference>
<feature type="compositionally biased region" description="Basic and acidic residues" evidence="5">
    <location>
        <begin position="409"/>
        <end position="419"/>
    </location>
</feature>
<dbReference type="GO" id="GO:0006396">
    <property type="term" value="P:RNA processing"/>
    <property type="evidence" value="ECO:0007669"/>
    <property type="project" value="InterPro"/>
</dbReference>
<evidence type="ECO:0000256" key="5">
    <source>
        <dbReference type="SAM" id="MobiDB-lite"/>
    </source>
</evidence>
<protein>
    <recommendedName>
        <fullName evidence="6">G-patch domain-containing protein</fullName>
    </recommendedName>
</protein>
<comment type="similarity">
    <text evidence="2">Belongs to the NRDE2 family.</text>
</comment>
<dbReference type="InterPro" id="IPR003107">
    <property type="entry name" value="HAT"/>
</dbReference>
<evidence type="ECO:0000256" key="4">
    <source>
        <dbReference type="ARBA" id="ARBA00023242"/>
    </source>
</evidence>
<feature type="compositionally biased region" description="Basic and acidic residues" evidence="5">
    <location>
        <begin position="103"/>
        <end position="117"/>
    </location>
</feature>
<feature type="compositionally biased region" description="Basic residues" evidence="5">
    <location>
        <begin position="153"/>
        <end position="164"/>
    </location>
</feature>
<feature type="region of interest" description="Disordered" evidence="5">
    <location>
        <begin position="1"/>
        <end position="208"/>
    </location>
</feature>
<name>A0A8K0NSH9_9TREE</name>
<dbReference type="GO" id="GO:0031048">
    <property type="term" value="P:regulatory ncRNA-mediated heterochromatin formation"/>
    <property type="evidence" value="ECO:0007669"/>
    <property type="project" value="TreeGrafter"/>
</dbReference>
<feature type="compositionally biased region" description="Polar residues" evidence="5">
    <location>
        <begin position="1"/>
        <end position="11"/>
    </location>
</feature>
<feature type="compositionally biased region" description="Basic and acidic residues" evidence="5">
    <location>
        <begin position="134"/>
        <end position="152"/>
    </location>
</feature>
<organism evidence="7 8">
    <name type="scientific">Filobasidium floriforme</name>
    <dbReference type="NCBI Taxonomy" id="5210"/>
    <lineage>
        <taxon>Eukaryota</taxon>
        <taxon>Fungi</taxon>
        <taxon>Dikarya</taxon>
        <taxon>Basidiomycota</taxon>
        <taxon>Agaricomycotina</taxon>
        <taxon>Tremellomycetes</taxon>
        <taxon>Filobasidiales</taxon>
        <taxon>Filobasidiaceae</taxon>
        <taxon>Filobasidium</taxon>
    </lineage>
</organism>
<keyword evidence="8" id="KW-1185">Reference proteome</keyword>
<comment type="subcellular location">
    <subcellularLocation>
        <location evidence="1">Nucleus</location>
    </subcellularLocation>
</comment>
<dbReference type="Gene3D" id="1.25.40.10">
    <property type="entry name" value="Tetratricopeptide repeat domain"/>
    <property type="match status" value="2"/>
</dbReference>
<dbReference type="GO" id="GO:1902369">
    <property type="term" value="P:negative regulation of RNA catabolic process"/>
    <property type="evidence" value="ECO:0007669"/>
    <property type="project" value="TreeGrafter"/>
</dbReference>
<evidence type="ECO:0000256" key="3">
    <source>
        <dbReference type="ARBA" id="ARBA00022737"/>
    </source>
</evidence>
<dbReference type="AlphaFoldDB" id="A0A8K0NSH9"/>
<feature type="compositionally biased region" description="Acidic residues" evidence="5">
    <location>
        <begin position="351"/>
        <end position="365"/>
    </location>
</feature>
<feature type="region of interest" description="Disordered" evidence="5">
    <location>
        <begin position="331"/>
        <end position="368"/>
    </location>
</feature>
<feature type="compositionally biased region" description="Polar residues" evidence="5">
    <location>
        <begin position="29"/>
        <end position="40"/>
    </location>
</feature>